<dbReference type="Proteomes" id="UP000238523">
    <property type="component" value="Plasmid pRLN2"/>
</dbReference>
<protein>
    <submittedName>
        <fullName evidence="1">Uncharacterized protein</fullName>
    </submittedName>
</protein>
<proteinExistence type="predicted"/>
<accession>A0A2K9ZFC9</accession>
<evidence type="ECO:0000313" key="2">
    <source>
        <dbReference type="Proteomes" id="UP000238523"/>
    </source>
</evidence>
<evidence type="ECO:0000313" key="1">
    <source>
        <dbReference type="EMBL" id="AUW46953.1"/>
    </source>
</evidence>
<organism evidence="1 2">
    <name type="scientific">Rhizobium leguminosarum</name>
    <dbReference type="NCBI Taxonomy" id="384"/>
    <lineage>
        <taxon>Bacteria</taxon>
        <taxon>Pseudomonadati</taxon>
        <taxon>Pseudomonadota</taxon>
        <taxon>Alphaproteobacteria</taxon>
        <taxon>Hyphomicrobiales</taxon>
        <taxon>Rhizobiaceae</taxon>
        <taxon>Rhizobium/Agrobacterium group</taxon>
        <taxon>Rhizobium</taxon>
    </lineage>
</organism>
<dbReference type="AlphaFoldDB" id="A0A2K9ZFC9"/>
<dbReference type="RefSeq" id="WP_245457604.1">
    <property type="nucleotide sequence ID" value="NZ_CP025014.1"/>
</dbReference>
<dbReference type="EMBL" id="CP025014">
    <property type="protein sequence ID" value="AUW46953.1"/>
    <property type="molecule type" value="Genomic_DNA"/>
</dbReference>
<keyword evidence="1" id="KW-0614">Plasmid</keyword>
<gene>
    <name evidence="1" type="ORF">CUJ84_pRLN2000415</name>
</gene>
<geneLocation type="plasmid" evidence="2">
    <name>prln2</name>
</geneLocation>
<name>A0A2K9ZFC9_RHILE</name>
<sequence>MEANGPQHLTAGQAAEDNTNAVFAPQAGNVNIFLADKYIIKTAASDAHNNVANEDVGRLLAKIVG</sequence>
<reference evidence="1 2" key="1">
    <citation type="submission" date="2017-11" db="EMBL/GenBank/DDBJ databases">
        <title>Complete genome of Rhizobium leguminosarum Norway, an ineffective micro-symbiont.</title>
        <authorList>
            <person name="Hoffrichter A."/>
            <person name="Liang J."/>
            <person name="Brachmann A."/>
            <person name="Marin M."/>
        </authorList>
    </citation>
    <scope>NUCLEOTIDE SEQUENCE [LARGE SCALE GENOMIC DNA]</scope>
    <source>
        <strain evidence="1 2">Norway</strain>
        <plasmid evidence="2">Plasmid prln2</plasmid>
    </source>
</reference>